<keyword evidence="2" id="KW-1185">Reference proteome</keyword>
<dbReference type="AlphaFoldDB" id="A0A3B6LGZ5"/>
<evidence type="ECO:0000313" key="2">
    <source>
        <dbReference type="Proteomes" id="UP000019116"/>
    </source>
</evidence>
<accession>A0A3B6LGZ5</accession>
<name>A0A3B6LGZ5_WHEAT</name>
<sequence>MSSASSVRSCLRGRTVVVVLIPCPHYQSIVRYHISNIEDHEGWVFYKCTNHSPTGCAFWFWEMEYVAYLVDAHFLVGNQAVDVVRATKERRGEVIKTRNGRKRIASRLATDRVAMARPGSLQQNMSR</sequence>
<organism evidence="1">
    <name type="scientific">Triticum aestivum</name>
    <name type="common">Wheat</name>
    <dbReference type="NCBI Taxonomy" id="4565"/>
    <lineage>
        <taxon>Eukaryota</taxon>
        <taxon>Viridiplantae</taxon>
        <taxon>Streptophyta</taxon>
        <taxon>Embryophyta</taxon>
        <taxon>Tracheophyta</taxon>
        <taxon>Spermatophyta</taxon>
        <taxon>Magnoliopsida</taxon>
        <taxon>Liliopsida</taxon>
        <taxon>Poales</taxon>
        <taxon>Poaceae</taxon>
        <taxon>BOP clade</taxon>
        <taxon>Pooideae</taxon>
        <taxon>Triticodae</taxon>
        <taxon>Triticeae</taxon>
        <taxon>Triticinae</taxon>
        <taxon>Triticum</taxon>
    </lineage>
</organism>
<dbReference type="Gramene" id="TraesCS5B03G0157800.1">
    <property type="protein sequence ID" value="TraesCS5B03G0157800.1.CDS"/>
    <property type="gene ID" value="TraesCS5B03G0157800"/>
</dbReference>
<dbReference type="OrthoDB" id="685763at2759"/>
<protein>
    <recommendedName>
        <fullName evidence="3">Zinc finger GRF-type domain-containing protein</fullName>
    </recommendedName>
</protein>
<proteinExistence type="predicted"/>
<reference evidence="1" key="2">
    <citation type="submission" date="2018-10" db="UniProtKB">
        <authorList>
            <consortium name="EnsemblPlants"/>
        </authorList>
    </citation>
    <scope>IDENTIFICATION</scope>
</reference>
<dbReference type="Gramene" id="TraesCS5B02G063200.1">
    <property type="protein sequence ID" value="TraesCS5B02G063200.1"/>
    <property type="gene ID" value="TraesCS5B02G063200"/>
</dbReference>
<dbReference type="Gramene" id="TraesNOR5B03G02840920.1">
    <property type="protein sequence ID" value="TraesNOR5B03G02840920.1"/>
    <property type="gene ID" value="TraesNOR5B03G02840920"/>
</dbReference>
<evidence type="ECO:0008006" key="3">
    <source>
        <dbReference type="Google" id="ProtNLM"/>
    </source>
</evidence>
<dbReference type="EnsemblPlants" id="TraesCS5B02G063200.1">
    <property type="protein sequence ID" value="TraesCS5B02G063200.1"/>
    <property type="gene ID" value="TraesCS5B02G063200"/>
</dbReference>
<evidence type="ECO:0000313" key="1">
    <source>
        <dbReference type="EnsemblPlants" id="TraesCS5B02G063200.1"/>
    </source>
</evidence>
<reference evidence="1" key="1">
    <citation type="submission" date="2018-08" db="EMBL/GenBank/DDBJ databases">
        <authorList>
            <person name="Rossello M."/>
        </authorList>
    </citation>
    <scope>NUCLEOTIDE SEQUENCE [LARGE SCALE GENOMIC DNA]</scope>
    <source>
        <strain evidence="1">cv. Chinese Spring</strain>
    </source>
</reference>
<dbReference type="Proteomes" id="UP000019116">
    <property type="component" value="Chromosome 5B"/>
</dbReference>